<feature type="transmembrane region" description="Helical" evidence="5">
    <location>
        <begin position="244"/>
        <end position="262"/>
    </location>
</feature>
<dbReference type="EMBL" id="DVLU01000004">
    <property type="protein sequence ID" value="HIT84391.1"/>
    <property type="molecule type" value="Genomic_DNA"/>
</dbReference>
<evidence type="ECO:0000313" key="7">
    <source>
        <dbReference type="Proteomes" id="UP000824165"/>
    </source>
</evidence>
<proteinExistence type="predicted"/>
<keyword evidence="2 5" id="KW-0812">Transmembrane</keyword>
<sequence length="265" mass="28120">MIANTVLIGQYAASGSVLERLDARLKIISLAAFAVMLFTASTARTMLLMLIYTSLLIALSRVGIRPLLRGLRPVAFLAAFALIFGAFSRAGTEIFSFGALICTREGLFYGAFAALRLMLLALSSCILTASTKPLDLTSAVESLLSPLAAFKLPVRDIAAMTGIAIRFIPTLAEEARAIADAQKSRGADFDGRGIIKKARAALPLIVPLLAGAFRHSDALADAMDARCYGFCRRTRMSAHTFQKTDAAAAVIVIFAAAAFAGVELL</sequence>
<comment type="subcellular location">
    <subcellularLocation>
        <location evidence="1">Membrane</location>
        <topology evidence="1">Multi-pass membrane protein</topology>
    </subcellularLocation>
</comment>
<gene>
    <name evidence="6" type="ORF">IAA60_00640</name>
</gene>
<evidence type="ECO:0000256" key="3">
    <source>
        <dbReference type="ARBA" id="ARBA00022989"/>
    </source>
</evidence>
<dbReference type="Pfam" id="PF02361">
    <property type="entry name" value="CbiQ"/>
    <property type="match status" value="1"/>
</dbReference>
<dbReference type="CDD" id="cd16914">
    <property type="entry name" value="EcfT"/>
    <property type="match status" value="1"/>
</dbReference>
<dbReference type="GO" id="GO:0005886">
    <property type="term" value="C:plasma membrane"/>
    <property type="evidence" value="ECO:0007669"/>
    <property type="project" value="TreeGrafter"/>
</dbReference>
<evidence type="ECO:0000256" key="4">
    <source>
        <dbReference type="ARBA" id="ARBA00023136"/>
    </source>
</evidence>
<name>A0A9D1KPV9_9FIRM</name>
<feature type="transmembrane region" description="Helical" evidence="5">
    <location>
        <begin position="107"/>
        <end position="129"/>
    </location>
</feature>
<evidence type="ECO:0000313" key="6">
    <source>
        <dbReference type="EMBL" id="HIT84391.1"/>
    </source>
</evidence>
<accession>A0A9D1KPV9</accession>
<evidence type="ECO:0000256" key="2">
    <source>
        <dbReference type="ARBA" id="ARBA00022692"/>
    </source>
</evidence>
<dbReference type="PANTHER" id="PTHR33514:SF13">
    <property type="entry name" value="PROTEIN ABCI12, CHLOROPLASTIC"/>
    <property type="match status" value="1"/>
</dbReference>
<feature type="transmembrane region" description="Helical" evidence="5">
    <location>
        <begin position="70"/>
        <end position="87"/>
    </location>
</feature>
<evidence type="ECO:0000256" key="1">
    <source>
        <dbReference type="ARBA" id="ARBA00004141"/>
    </source>
</evidence>
<dbReference type="InterPro" id="IPR003339">
    <property type="entry name" value="ABC/ECF_trnsptr_transmembrane"/>
</dbReference>
<organism evidence="6 7">
    <name type="scientific">Candidatus Ornithomonoglobus intestinigallinarum</name>
    <dbReference type="NCBI Taxonomy" id="2840894"/>
    <lineage>
        <taxon>Bacteria</taxon>
        <taxon>Bacillati</taxon>
        <taxon>Bacillota</taxon>
        <taxon>Clostridia</taxon>
        <taxon>Candidatus Ornithomonoglobus</taxon>
    </lineage>
</organism>
<dbReference type="Proteomes" id="UP000824165">
    <property type="component" value="Unassembled WGS sequence"/>
</dbReference>
<keyword evidence="3 5" id="KW-1133">Transmembrane helix</keyword>
<comment type="caution">
    <text evidence="6">The sequence shown here is derived from an EMBL/GenBank/DDBJ whole genome shotgun (WGS) entry which is preliminary data.</text>
</comment>
<reference evidence="6" key="1">
    <citation type="submission" date="2020-10" db="EMBL/GenBank/DDBJ databases">
        <authorList>
            <person name="Gilroy R."/>
        </authorList>
    </citation>
    <scope>NUCLEOTIDE SEQUENCE</scope>
    <source>
        <strain evidence="6">CHK181-108</strain>
    </source>
</reference>
<dbReference type="PANTHER" id="PTHR33514">
    <property type="entry name" value="PROTEIN ABCI12, CHLOROPLASTIC"/>
    <property type="match status" value="1"/>
</dbReference>
<dbReference type="AlphaFoldDB" id="A0A9D1KPV9"/>
<keyword evidence="4 5" id="KW-0472">Membrane</keyword>
<feature type="transmembrane region" description="Helical" evidence="5">
    <location>
        <begin position="27"/>
        <end position="58"/>
    </location>
</feature>
<reference evidence="6" key="2">
    <citation type="journal article" date="2021" name="PeerJ">
        <title>Extensive microbial diversity within the chicken gut microbiome revealed by metagenomics and culture.</title>
        <authorList>
            <person name="Gilroy R."/>
            <person name="Ravi A."/>
            <person name="Getino M."/>
            <person name="Pursley I."/>
            <person name="Horton D.L."/>
            <person name="Alikhan N.F."/>
            <person name="Baker D."/>
            <person name="Gharbi K."/>
            <person name="Hall N."/>
            <person name="Watson M."/>
            <person name="Adriaenssens E.M."/>
            <person name="Foster-Nyarko E."/>
            <person name="Jarju S."/>
            <person name="Secka A."/>
            <person name="Antonio M."/>
            <person name="Oren A."/>
            <person name="Chaudhuri R.R."/>
            <person name="La Ragione R."/>
            <person name="Hildebrand F."/>
            <person name="Pallen M.J."/>
        </authorList>
    </citation>
    <scope>NUCLEOTIDE SEQUENCE</scope>
    <source>
        <strain evidence="6">CHK181-108</strain>
    </source>
</reference>
<evidence type="ECO:0000256" key="5">
    <source>
        <dbReference type="SAM" id="Phobius"/>
    </source>
</evidence>
<protein>
    <submittedName>
        <fullName evidence="6">Energy-coupling factor transporter transmembrane protein EcfT</fullName>
    </submittedName>
</protein>